<evidence type="ECO:0000313" key="4">
    <source>
        <dbReference type="Proteomes" id="UP000027265"/>
    </source>
</evidence>
<dbReference type="PANTHER" id="PTHR33119:SF1">
    <property type="entry name" value="FE2OG DIOXYGENASE DOMAIN-CONTAINING PROTEIN"/>
    <property type="match status" value="1"/>
</dbReference>
<proteinExistence type="predicted"/>
<evidence type="ECO:0000259" key="2">
    <source>
        <dbReference type="Pfam" id="PF21666"/>
    </source>
</evidence>
<feature type="domain" description="DUF4246" evidence="1">
    <location>
        <begin position="138"/>
        <end position="561"/>
    </location>
</feature>
<organism evidence="3 4">
    <name type="scientific">Jaapia argillacea MUCL 33604</name>
    <dbReference type="NCBI Taxonomy" id="933084"/>
    <lineage>
        <taxon>Eukaryota</taxon>
        <taxon>Fungi</taxon>
        <taxon>Dikarya</taxon>
        <taxon>Basidiomycota</taxon>
        <taxon>Agaricomycotina</taxon>
        <taxon>Agaricomycetes</taxon>
        <taxon>Agaricomycetidae</taxon>
        <taxon>Jaapiales</taxon>
        <taxon>Jaapiaceae</taxon>
        <taxon>Jaapia</taxon>
    </lineage>
</organism>
<dbReference type="HOGENOM" id="CLU_012066_2_0_1"/>
<sequence length="632" mass="72228">MTPPQPGANPSPFPSPFKFNVNLHFRTLVEFRMRVFQIQILAKKRWREKVFDEETVKKWKQEFMDQDPGMIAKYWTAKERNALDPLVGGVEMDKGQDATSNKDKKIEGLDDAVNEVGEGEEEESATMKSWPRTKVTEAQLAYIFDELKWMAGQRDARLGIESAGVPKVYCSHTLVPFELKEALIQGGALLEDVPEDQKDWHPNTNHQVLDLVHPSLHCLRIGKSLVKRRDEGAAYIQTLDDYLAERPDLKYIPPTPRDKGSFSLSRQHQWLPTDFDVSENGAITALSYINNLHPTTQMPLCKTITSILQLFVPLWERVLGDTIGPERSLAIEANTENWYDHCDHSEPNWFNYTGKGADAEVRYDRDRQAWEAAKWPLIPDPKPFTPPVSDELPQPFNLKGKKIQVIVKMANIVLTPKNPKYEGGSWHVEGMENERIVATGLYYYSTSNITESKLGFRQTVGDGDEYGADIPYQQHDIKGFQAAFGIYGYDGPLNQQMGSVVVKEDECLAFPNIYQHRVAPFELADPTKPGYRKILCFFLVDPTITILSTSRVPPQQHAWYLNELPKAPMLRSLPQELLDMVTDELVDREESGAIMTMDQAKEEREKLMKERANFVVQLNENVFEMEFSMCEH</sequence>
<evidence type="ECO:0000259" key="1">
    <source>
        <dbReference type="Pfam" id="PF14033"/>
    </source>
</evidence>
<reference evidence="4" key="1">
    <citation type="journal article" date="2014" name="Proc. Natl. Acad. Sci. U.S.A.">
        <title>Extensive sampling of basidiomycete genomes demonstrates inadequacy of the white-rot/brown-rot paradigm for wood decay fungi.</title>
        <authorList>
            <person name="Riley R."/>
            <person name="Salamov A.A."/>
            <person name="Brown D.W."/>
            <person name="Nagy L.G."/>
            <person name="Floudas D."/>
            <person name="Held B.W."/>
            <person name="Levasseur A."/>
            <person name="Lombard V."/>
            <person name="Morin E."/>
            <person name="Otillar R."/>
            <person name="Lindquist E.A."/>
            <person name="Sun H."/>
            <person name="LaButti K.M."/>
            <person name="Schmutz J."/>
            <person name="Jabbour D."/>
            <person name="Luo H."/>
            <person name="Baker S.E."/>
            <person name="Pisabarro A.G."/>
            <person name="Walton J.D."/>
            <person name="Blanchette R.A."/>
            <person name="Henrissat B."/>
            <person name="Martin F."/>
            <person name="Cullen D."/>
            <person name="Hibbett D.S."/>
            <person name="Grigoriev I.V."/>
        </authorList>
    </citation>
    <scope>NUCLEOTIDE SEQUENCE [LARGE SCALE GENOMIC DNA]</scope>
    <source>
        <strain evidence="4">MUCL 33604</strain>
    </source>
</reference>
<dbReference type="Pfam" id="PF21666">
    <property type="entry name" value="DUF4246_N"/>
    <property type="match status" value="1"/>
</dbReference>
<dbReference type="Proteomes" id="UP000027265">
    <property type="component" value="Unassembled WGS sequence"/>
</dbReference>
<keyword evidence="4" id="KW-1185">Reference proteome</keyword>
<dbReference type="InParanoid" id="A0A067PUV3"/>
<dbReference type="InterPro" id="IPR025340">
    <property type="entry name" value="DUF4246"/>
</dbReference>
<dbReference type="InterPro" id="IPR049207">
    <property type="entry name" value="DUF4246_N"/>
</dbReference>
<dbReference type="OrthoDB" id="415532at2759"/>
<dbReference type="EMBL" id="KL197717">
    <property type="protein sequence ID" value="KDQ58603.1"/>
    <property type="molecule type" value="Genomic_DNA"/>
</dbReference>
<gene>
    <name evidence="3" type="ORF">JAAARDRAFT_206488</name>
</gene>
<dbReference type="PANTHER" id="PTHR33119">
    <property type="entry name" value="IFI3P"/>
    <property type="match status" value="1"/>
</dbReference>
<dbReference type="InterPro" id="IPR049192">
    <property type="entry name" value="DUF4246_C"/>
</dbReference>
<evidence type="ECO:0000313" key="3">
    <source>
        <dbReference type="EMBL" id="KDQ58603.1"/>
    </source>
</evidence>
<dbReference type="STRING" id="933084.A0A067PUV3"/>
<dbReference type="AlphaFoldDB" id="A0A067PUV3"/>
<name>A0A067PUV3_9AGAM</name>
<feature type="domain" description="DUF4246" evidence="2">
    <location>
        <begin position="9"/>
        <end position="62"/>
    </location>
</feature>
<protein>
    <submittedName>
        <fullName evidence="3">Uncharacterized protein</fullName>
    </submittedName>
</protein>
<dbReference type="Pfam" id="PF14033">
    <property type="entry name" value="DUF4246"/>
    <property type="match status" value="1"/>
</dbReference>
<accession>A0A067PUV3</accession>